<dbReference type="EC" id="1.1.2.4" evidence="9"/>
<evidence type="ECO:0000256" key="5">
    <source>
        <dbReference type="ARBA" id="ARBA00022827"/>
    </source>
</evidence>
<reference evidence="12 13" key="1">
    <citation type="submission" date="2021-06" db="EMBL/GenBank/DDBJ databases">
        <title>Candida outbreak in Lebanon.</title>
        <authorList>
            <person name="Finianos M."/>
        </authorList>
    </citation>
    <scope>NUCLEOTIDE SEQUENCE [LARGE SCALE GENOMIC DNA]</scope>
    <source>
        <strain evidence="12">CA3LBN</strain>
    </source>
</reference>
<dbReference type="PANTHER" id="PTHR11748:SF111">
    <property type="entry name" value="D-LACTATE DEHYDROGENASE, MITOCHONDRIAL-RELATED"/>
    <property type="match status" value="1"/>
</dbReference>
<comment type="cofactor">
    <cofactor evidence="1">
        <name>FAD</name>
        <dbReference type="ChEBI" id="CHEBI:57692"/>
    </cofactor>
</comment>
<dbReference type="PROSITE" id="PS51387">
    <property type="entry name" value="FAD_PCMH"/>
    <property type="match status" value="1"/>
</dbReference>
<evidence type="ECO:0000256" key="10">
    <source>
        <dbReference type="SAM" id="SignalP"/>
    </source>
</evidence>
<dbReference type="SMART" id="SM00993">
    <property type="entry name" value="YL1_C"/>
    <property type="match status" value="1"/>
</dbReference>
<dbReference type="Proteomes" id="UP000825434">
    <property type="component" value="Chromosome 2"/>
</dbReference>
<evidence type="ECO:0000313" key="12">
    <source>
        <dbReference type="EMBL" id="QWU88064.1"/>
    </source>
</evidence>
<name>A0ABX8I4K0_9ASCO</name>
<dbReference type="Gene3D" id="1.10.45.10">
    <property type="entry name" value="Vanillyl-alcohol Oxidase, Chain A, domain 4"/>
    <property type="match status" value="1"/>
</dbReference>
<dbReference type="PANTHER" id="PTHR11748">
    <property type="entry name" value="D-LACTATE DEHYDROGENASE"/>
    <property type="match status" value="1"/>
</dbReference>
<dbReference type="SUPFAM" id="SSF56176">
    <property type="entry name" value="FAD-binding/transporter-associated domain-like"/>
    <property type="match status" value="1"/>
</dbReference>
<dbReference type="InterPro" id="IPR016171">
    <property type="entry name" value="Vanillyl_alc_oxidase_C-sub2"/>
</dbReference>
<dbReference type="InterPro" id="IPR016166">
    <property type="entry name" value="FAD-bd_PCMH"/>
</dbReference>
<feature type="signal peptide" evidence="10">
    <location>
        <begin position="1"/>
        <end position="23"/>
    </location>
</feature>
<feature type="domain" description="FAD-binding PCMH-type" evidence="11">
    <location>
        <begin position="102"/>
        <end position="285"/>
    </location>
</feature>
<dbReference type="Gene3D" id="3.30.70.2740">
    <property type="match status" value="1"/>
</dbReference>
<keyword evidence="5" id="KW-0274">FAD</keyword>
<dbReference type="SUPFAM" id="SSF55103">
    <property type="entry name" value="FAD-linked oxidases, C-terminal domain"/>
    <property type="match status" value="1"/>
</dbReference>
<keyword evidence="10" id="KW-0732">Signal</keyword>
<dbReference type="InterPro" id="IPR004113">
    <property type="entry name" value="FAD-bd_oxidored_4_C"/>
</dbReference>
<proteinExistence type="inferred from homology"/>
<dbReference type="InterPro" id="IPR013272">
    <property type="entry name" value="Vps72/YL1_C"/>
</dbReference>
<evidence type="ECO:0000256" key="9">
    <source>
        <dbReference type="ARBA" id="ARBA00038897"/>
    </source>
</evidence>
<dbReference type="Gene3D" id="3.30.465.10">
    <property type="match status" value="1"/>
</dbReference>
<dbReference type="EMBL" id="CP076662">
    <property type="protein sequence ID" value="QWU88064.1"/>
    <property type="molecule type" value="Genomic_DNA"/>
</dbReference>
<dbReference type="InterPro" id="IPR016169">
    <property type="entry name" value="FAD-bd_PCMH_sub2"/>
</dbReference>
<evidence type="ECO:0000256" key="1">
    <source>
        <dbReference type="ARBA" id="ARBA00001974"/>
    </source>
</evidence>
<dbReference type="InterPro" id="IPR016164">
    <property type="entry name" value="FAD-linked_Oxase-like_C"/>
</dbReference>
<gene>
    <name evidence="12" type="ORF">CA3LBN_002329</name>
</gene>
<dbReference type="Pfam" id="PF01565">
    <property type="entry name" value="FAD_binding_4"/>
    <property type="match status" value="1"/>
</dbReference>
<protein>
    <recommendedName>
        <fullName evidence="9">D-lactate dehydrogenase (cytochrome)</fullName>
        <ecNumber evidence="9">1.1.2.4</ecNumber>
    </recommendedName>
</protein>
<evidence type="ECO:0000256" key="4">
    <source>
        <dbReference type="ARBA" id="ARBA00022630"/>
    </source>
</evidence>
<keyword evidence="7" id="KW-0560">Oxidoreductase</keyword>
<accession>A0ABX8I4K0</accession>
<comment type="subcellular location">
    <subcellularLocation>
        <location evidence="2">Mitochondrion</location>
    </subcellularLocation>
</comment>
<feature type="chain" id="PRO_5045541326" description="D-lactate dehydrogenase (cytochrome)" evidence="10">
    <location>
        <begin position="24"/>
        <end position="675"/>
    </location>
</feature>
<evidence type="ECO:0000256" key="3">
    <source>
        <dbReference type="ARBA" id="ARBA00008000"/>
    </source>
</evidence>
<keyword evidence="4" id="KW-0285">Flavoprotein</keyword>
<organism evidence="12 13">
    <name type="scientific">Candidozyma haemuli</name>
    <dbReference type="NCBI Taxonomy" id="45357"/>
    <lineage>
        <taxon>Eukaryota</taxon>
        <taxon>Fungi</taxon>
        <taxon>Dikarya</taxon>
        <taxon>Ascomycota</taxon>
        <taxon>Saccharomycotina</taxon>
        <taxon>Pichiomycetes</taxon>
        <taxon>Metschnikowiaceae</taxon>
        <taxon>Candidozyma</taxon>
    </lineage>
</organism>
<evidence type="ECO:0000256" key="8">
    <source>
        <dbReference type="ARBA" id="ARBA00023128"/>
    </source>
</evidence>
<evidence type="ECO:0000259" key="11">
    <source>
        <dbReference type="PROSITE" id="PS51387"/>
    </source>
</evidence>
<evidence type="ECO:0000256" key="7">
    <source>
        <dbReference type="ARBA" id="ARBA00023002"/>
    </source>
</evidence>
<sequence length="675" mass="74338">MFSRAFRGSRASILLFSSGLAAGGYFAGRHQKKEQVSIQDLSASTTPLSSVETPKYANDDEFAAALKEITKIVGKKNVTYDKDVLVAHNDSSYSTHHPPEPETQRPSIVIYPSSTQEVSDVLKVAHKYRVPVVANSGLTSLEGHNMHTRGPNSISLAFGNLNEVLEFHPDDLDVVVQPGVGWQDLDDYLLDSEDGKHLMFGPDPGMGAAIAGMVGTSASGTNAYRYGTMKENVVNLTVVLADGTVVKTRQRPKKSSAGYDLTHIFIGSEGTLGIITEITVKLQPRPKEELVCIASFPTIKDAASTAQSIINKSGIQVNALELLNETTTSFVNAAGTSSKKFLEKPTLLVKVGGVSANTVNEQLEVVNRISEENNVIQFERSQNKEENGVLWTARRQGLWSTLDYGSKVLADPNDVNVWTTDVAVPVSKLAQVVDETNEDLTNSIFKGKFSVMGHVGDGNCHFLILYNTPDYMECKKYVDRMVDRAIKYGGTCTGEHGVGVGKRAYLEAELGKNAVDLMRHLKYSLDPRAILNPDKVVQIDPHDKLDEQLNSGHVHEAQQLSYITTKDHSFKQHANKPRGTKRYKTSKQLITDEIRYLQSKKLEIDTPTWTSIVAPPSLKPQKHYCDITGLEGKYKSPANALRFHNVEIYQEVIKHMPPGVDQEYLSLRGANVVLK</sequence>
<comment type="similarity">
    <text evidence="3">Belongs to the FAD-binding oxidoreductase/transferase type 4 family.</text>
</comment>
<evidence type="ECO:0000256" key="6">
    <source>
        <dbReference type="ARBA" id="ARBA00022946"/>
    </source>
</evidence>
<dbReference type="Pfam" id="PF08265">
    <property type="entry name" value="YL1_C"/>
    <property type="match status" value="1"/>
</dbReference>
<evidence type="ECO:0000256" key="2">
    <source>
        <dbReference type="ARBA" id="ARBA00004173"/>
    </source>
</evidence>
<evidence type="ECO:0000313" key="13">
    <source>
        <dbReference type="Proteomes" id="UP000825434"/>
    </source>
</evidence>
<dbReference type="InterPro" id="IPR036318">
    <property type="entry name" value="FAD-bd_PCMH-like_sf"/>
</dbReference>
<keyword evidence="13" id="KW-1185">Reference proteome</keyword>
<keyword evidence="8" id="KW-0496">Mitochondrion</keyword>
<dbReference type="InterPro" id="IPR006094">
    <property type="entry name" value="Oxid_FAD_bind_N"/>
</dbReference>
<keyword evidence="6" id="KW-0809">Transit peptide</keyword>
<dbReference type="Pfam" id="PF02913">
    <property type="entry name" value="FAD-oxidase_C"/>
    <property type="match status" value="1"/>
</dbReference>